<evidence type="ECO:0000256" key="2">
    <source>
        <dbReference type="SAM" id="SignalP"/>
    </source>
</evidence>
<evidence type="ECO:0000313" key="4">
    <source>
        <dbReference type="EMBL" id="QWF69673.1"/>
    </source>
</evidence>
<dbReference type="InterPro" id="IPR017850">
    <property type="entry name" value="Alkaline_phosphatase_core_sf"/>
</dbReference>
<dbReference type="PROSITE" id="PS50404">
    <property type="entry name" value="GST_NTER"/>
    <property type="match status" value="1"/>
</dbReference>
<protein>
    <submittedName>
        <fullName evidence="4">Acid phosphatase</fullName>
    </submittedName>
</protein>
<feature type="signal peptide" evidence="2">
    <location>
        <begin position="1"/>
        <end position="22"/>
    </location>
</feature>
<dbReference type="EMBL" id="CP073754">
    <property type="protein sequence ID" value="QWF69673.1"/>
    <property type="molecule type" value="Genomic_DNA"/>
</dbReference>
<dbReference type="Proteomes" id="UP000676649">
    <property type="component" value="Chromosome"/>
</dbReference>
<keyword evidence="2" id="KW-0732">Signal</keyword>
<feature type="chain" id="PRO_5037722030" evidence="2">
    <location>
        <begin position="23"/>
        <end position="696"/>
    </location>
</feature>
<dbReference type="InterPro" id="IPR007312">
    <property type="entry name" value="Phosphoesterase"/>
</dbReference>
<dbReference type="InterPro" id="IPR004045">
    <property type="entry name" value="Glutathione_S-Trfase_N"/>
</dbReference>
<dbReference type="AlphaFoldDB" id="A0A975MKP5"/>
<dbReference type="PANTHER" id="PTHR31956">
    <property type="entry name" value="NON-SPECIFIC PHOSPHOLIPASE C4-RELATED"/>
    <property type="match status" value="1"/>
</dbReference>
<keyword evidence="5" id="KW-1185">Reference proteome</keyword>
<organism evidence="4 5">
    <name type="scientific">Methylomonas paludis</name>
    <dbReference type="NCBI Taxonomy" id="1173101"/>
    <lineage>
        <taxon>Bacteria</taxon>
        <taxon>Pseudomonadati</taxon>
        <taxon>Pseudomonadota</taxon>
        <taxon>Gammaproteobacteria</taxon>
        <taxon>Methylococcales</taxon>
        <taxon>Methylococcaceae</taxon>
        <taxon>Methylomonas</taxon>
    </lineage>
</organism>
<dbReference type="Gene3D" id="3.40.720.10">
    <property type="entry name" value="Alkaline Phosphatase, subunit A"/>
    <property type="match status" value="2"/>
</dbReference>
<dbReference type="GO" id="GO:0003993">
    <property type="term" value="F:acid phosphatase activity"/>
    <property type="evidence" value="ECO:0007669"/>
    <property type="project" value="InterPro"/>
</dbReference>
<dbReference type="KEGG" id="mpad:KEF85_09815"/>
<keyword evidence="1" id="KW-0378">Hydrolase</keyword>
<dbReference type="InterPro" id="IPR017768">
    <property type="entry name" value="AcpA"/>
</dbReference>
<sequence length="696" mass="73737">MSYPTKSVLTIALLTTAGMANAAPITTGVVASGGYYHNAKVCLDINNNARCDAGEAQTSSDASGSFSLPGNGAAVVAQIIPGTTLFNGTAVTQALTFRAPAAATAVVSAISTELQALIDANASDYNTALAALANRVGVTEAQLLEDFTNEANSSLFGTLSNETSLTEIRIGDAVSDAGSNGNLVQALRNRLALDTIKTLVVIYPENRSFDNLYGNFPGANGLKTAQAKAIKQLDRDGTVLPYLPPAWGGLTAAGQTPVVTQAQTTGVWPNAPFQLDDPSSVAKYGYSTVSANEITRDLYHRFFENQMQIDGGKNDLFAAWGDSGGTVMGYFDGSKTQMWNIAHQYTLADNFFQGAFGGSFLNHQYLICGCVPTVPAATVSSNNMSINVLTNTPVNGVPQLAANASQAASALNSATAFKTGNIAPLDYFGTGDGYRAVNTMQPPYQPSSNAPAAGDTTLQYANPAAATTLPPQTQTHIGDLLNAKNIDWAWYTGSWNTVSTAATSAGHSIPAAPIFQFHHQPFNYFAEFDPVNHAANRTAHLKDRTDLISQAQNGTLPPVVFYKPQGSVNEHPGYTNLADGDAELANVINTLKSSPQWPNMLIVVTYDEFGGQFDHVAPPKADLIGPGTRVPGIIISPYAKKGYVDHSLYDTASILRFITHRYSLTPLNGLNVRDNALIANGNKRVGYFGSAINFYQ</sequence>
<evidence type="ECO:0000259" key="3">
    <source>
        <dbReference type="PROSITE" id="PS50404"/>
    </source>
</evidence>
<feature type="domain" description="GST N-terminal" evidence="3">
    <location>
        <begin position="557"/>
        <end position="666"/>
    </location>
</feature>
<dbReference type="NCBIfam" id="TIGR03397">
    <property type="entry name" value="acid_phos_Burk"/>
    <property type="match status" value="1"/>
</dbReference>
<dbReference type="SUPFAM" id="SSF53649">
    <property type="entry name" value="Alkaline phosphatase-like"/>
    <property type="match status" value="1"/>
</dbReference>
<evidence type="ECO:0000256" key="1">
    <source>
        <dbReference type="ARBA" id="ARBA00022801"/>
    </source>
</evidence>
<accession>A0A975MKP5</accession>
<dbReference type="Pfam" id="PF04185">
    <property type="entry name" value="Phosphoesterase"/>
    <property type="match status" value="1"/>
</dbReference>
<dbReference type="CDD" id="cd16013">
    <property type="entry name" value="AcpA"/>
    <property type="match status" value="1"/>
</dbReference>
<dbReference type="PANTHER" id="PTHR31956:SF1">
    <property type="entry name" value="NON-SPECIFIC PHOSPHOLIPASE C1"/>
    <property type="match status" value="1"/>
</dbReference>
<evidence type="ECO:0000313" key="5">
    <source>
        <dbReference type="Proteomes" id="UP000676649"/>
    </source>
</evidence>
<dbReference type="RefSeq" id="WP_215580015.1">
    <property type="nucleotide sequence ID" value="NZ_CP073754.1"/>
</dbReference>
<name>A0A975MKP5_9GAMM</name>
<gene>
    <name evidence="4" type="primary">acpA</name>
    <name evidence="4" type="ORF">KEF85_09815</name>
</gene>
<proteinExistence type="predicted"/>
<reference evidence="4" key="1">
    <citation type="submission" date="2021-04" db="EMBL/GenBank/DDBJ databases">
        <title>Draft genome sequence data of methanotrophic Methylovulum sp. strain S1L and Methylomonas sp. strain S2AM isolated from boreal lake water columns.</title>
        <authorList>
            <person name="Rissanen A.J."/>
            <person name="Mangayil R."/>
            <person name="Svenning M.M."/>
            <person name="Khanongnuch R."/>
        </authorList>
    </citation>
    <scope>NUCLEOTIDE SEQUENCE</scope>
    <source>
        <strain evidence="4">S2AM</strain>
    </source>
</reference>